<accession>G2EDH1</accession>
<name>G2EDH1_9FLAO</name>
<dbReference type="Pfam" id="PF26622">
    <property type="entry name" value="DUF8199"/>
    <property type="match status" value="1"/>
</dbReference>
<protein>
    <submittedName>
        <fullName evidence="1">Uncharacterized protein</fullName>
    </submittedName>
</protein>
<reference evidence="1 2" key="1">
    <citation type="journal article" date="2008" name="Int. J. Syst. Evol. Microbiol.">
        <title>Bizionia argentinensis sp. nov., isolated from surface marine water in Antarctica.</title>
        <authorList>
            <person name="Bercovich A."/>
            <person name="Vazquez S.C."/>
            <person name="Yankilevich P."/>
            <person name="Coria S.H."/>
            <person name="Foti M."/>
            <person name="Hernandez E."/>
            <person name="Vidal A."/>
            <person name="Ruberto L."/>
            <person name="Melo C."/>
            <person name="Marenssi S."/>
            <person name="Criscuolo M."/>
            <person name="Memoli M."/>
            <person name="Arguelles M."/>
            <person name="Mac Cormack W.P."/>
        </authorList>
    </citation>
    <scope>NUCLEOTIDE SEQUENCE [LARGE SCALE GENOMIC DNA]</scope>
    <source>
        <strain evidence="1 2">JUB59</strain>
    </source>
</reference>
<dbReference type="STRING" id="1046627.BZARG_1321"/>
<dbReference type="InterPro" id="IPR058060">
    <property type="entry name" value="HYC_CC_PP"/>
</dbReference>
<dbReference type="InterPro" id="IPR058512">
    <property type="entry name" value="DUF8199"/>
</dbReference>
<proteinExistence type="predicted"/>
<dbReference type="EMBL" id="AFXZ01000025">
    <property type="protein sequence ID" value="EGV43540.1"/>
    <property type="molecule type" value="Genomic_DNA"/>
</dbReference>
<dbReference type="AlphaFoldDB" id="G2EDH1"/>
<evidence type="ECO:0000313" key="1">
    <source>
        <dbReference type="EMBL" id="EGV43540.1"/>
    </source>
</evidence>
<dbReference type="PATRIC" id="fig|1046627.3.peg.1569"/>
<evidence type="ECO:0000313" key="2">
    <source>
        <dbReference type="Proteomes" id="UP000003730"/>
    </source>
</evidence>
<sequence length="120" mass="13595">MAILVLFSTVSFTVEKHFCGDVLIDMAIFNAAEKCSSYIVDVQIINHCCKDTVDVIKGQDELNVKSLTDLDFDQQLFLTAFTYSYLNLFEGLPELVVPHKNYFPPNLIADIQVLNQVFII</sequence>
<dbReference type="Proteomes" id="UP000003730">
    <property type="component" value="Unassembled WGS sequence"/>
</dbReference>
<dbReference type="eggNOG" id="ENOG5032TXJ">
    <property type="taxonomic scope" value="Bacteria"/>
</dbReference>
<keyword evidence="2" id="KW-1185">Reference proteome</keyword>
<comment type="caution">
    <text evidence="1">The sequence shown here is derived from an EMBL/GenBank/DDBJ whole genome shotgun (WGS) entry which is preliminary data.</text>
</comment>
<dbReference type="NCBIfam" id="NF047658">
    <property type="entry name" value="HYC_CC_PP"/>
    <property type="match status" value="1"/>
</dbReference>
<organism evidence="1 2">
    <name type="scientific">Bizionia argentinensis JUB59</name>
    <dbReference type="NCBI Taxonomy" id="1046627"/>
    <lineage>
        <taxon>Bacteria</taxon>
        <taxon>Pseudomonadati</taxon>
        <taxon>Bacteroidota</taxon>
        <taxon>Flavobacteriia</taxon>
        <taxon>Flavobacteriales</taxon>
        <taxon>Flavobacteriaceae</taxon>
        <taxon>Bizionia</taxon>
    </lineage>
</organism>
<dbReference type="OrthoDB" id="1493875at2"/>
<dbReference type="RefSeq" id="WP_008637192.1">
    <property type="nucleotide sequence ID" value="NZ_AFXZ01000025.1"/>
</dbReference>
<gene>
    <name evidence="1" type="ORF">BZARG_1321</name>
</gene>